<feature type="non-terminal residue" evidence="3">
    <location>
        <position position="1"/>
    </location>
</feature>
<evidence type="ECO:0000313" key="4">
    <source>
        <dbReference type="Proteomes" id="UP000596742"/>
    </source>
</evidence>
<organism evidence="3 4">
    <name type="scientific">Mytilus galloprovincialis</name>
    <name type="common">Mediterranean mussel</name>
    <dbReference type="NCBI Taxonomy" id="29158"/>
    <lineage>
        <taxon>Eukaryota</taxon>
        <taxon>Metazoa</taxon>
        <taxon>Spiralia</taxon>
        <taxon>Lophotrochozoa</taxon>
        <taxon>Mollusca</taxon>
        <taxon>Bivalvia</taxon>
        <taxon>Autobranchia</taxon>
        <taxon>Pteriomorphia</taxon>
        <taxon>Mytilida</taxon>
        <taxon>Mytiloidea</taxon>
        <taxon>Mytilidae</taxon>
        <taxon>Mytilinae</taxon>
        <taxon>Mytilus</taxon>
    </lineage>
</organism>
<reference evidence="3" key="1">
    <citation type="submission" date="2018-11" db="EMBL/GenBank/DDBJ databases">
        <authorList>
            <person name="Alioto T."/>
            <person name="Alioto T."/>
        </authorList>
    </citation>
    <scope>NUCLEOTIDE SEQUENCE</scope>
</reference>
<keyword evidence="4" id="KW-1185">Reference proteome</keyword>
<gene>
    <name evidence="3" type="ORF">MGAL_10B080904</name>
</gene>
<sequence length="436" mass="49877">NAYKLYLKSKAKAEAAKVRLQYVQEEAELKKKQANLDNEQFEIETAKFKAAAQKEKAELNAELEVLAYKKEVAAAEAEVEVLQSEGSDERTERSCSGIKSIASKRTQAYVAEQSSLKLNSVLQPGPEFEIPYMVPSTRNEPQKFLDIQHVEPSLTSEPLLQTDQIHEETPIMEQAEIQNKTIEKIDNSVTTGQQRNQEMKKNPIHNTNHTLNKCRAFRNKPIDERRKLLKDKNICFRCCESNTHIQRNCPSSGTVKCDICSSNHATALHVDNFQRNFNTPPKALSSNGGESLQNPEPNSTTPVVKAICSQVVNVNKTFLVKVDRPSLVQPCINAFEVYEKDSFGQNVFQTTNHDDKFAMSIDDKEFLKIMDKEFKQDDDKNWIAPLPFREDRQRLPNNEQLAMKRARSLDHSLRRDQTKMQHFLTWLTYLKTAMLS</sequence>
<evidence type="ECO:0000313" key="3">
    <source>
        <dbReference type="EMBL" id="VDI58102.1"/>
    </source>
</evidence>
<feature type="region of interest" description="Disordered" evidence="2">
    <location>
        <begin position="278"/>
        <end position="298"/>
    </location>
</feature>
<feature type="coiled-coil region" evidence="1">
    <location>
        <begin position="8"/>
        <end position="85"/>
    </location>
</feature>
<protein>
    <recommendedName>
        <fullName evidence="5">CCHC-type domain-containing protein</fullName>
    </recommendedName>
</protein>
<keyword evidence="1" id="KW-0175">Coiled coil</keyword>
<comment type="caution">
    <text evidence="3">The sequence shown here is derived from an EMBL/GenBank/DDBJ whole genome shotgun (WGS) entry which is preliminary data.</text>
</comment>
<accession>A0A8B6G3D9</accession>
<dbReference type="EMBL" id="UYJE01007808">
    <property type="protein sequence ID" value="VDI58102.1"/>
    <property type="molecule type" value="Genomic_DNA"/>
</dbReference>
<proteinExistence type="predicted"/>
<dbReference type="OrthoDB" id="10066767at2759"/>
<dbReference type="AlphaFoldDB" id="A0A8B6G3D9"/>
<evidence type="ECO:0008006" key="5">
    <source>
        <dbReference type="Google" id="ProtNLM"/>
    </source>
</evidence>
<evidence type="ECO:0000256" key="1">
    <source>
        <dbReference type="SAM" id="Coils"/>
    </source>
</evidence>
<evidence type="ECO:0000256" key="2">
    <source>
        <dbReference type="SAM" id="MobiDB-lite"/>
    </source>
</evidence>
<dbReference type="PANTHER" id="PTHR47331">
    <property type="entry name" value="PHD-TYPE DOMAIN-CONTAINING PROTEIN"/>
    <property type="match status" value="1"/>
</dbReference>
<dbReference type="PANTHER" id="PTHR47331:SF6">
    <property type="entry name" value="DOUBLECORTIN DOMAIN-CONTAINING PROTEIN"/>
    <property type="match status" value="1"/>
</dbReference>
<dbReference type="Proteomes" id="UP000596742">
    <property type="component" value="Unassembled WGS sequence"/>
</dbReference>
<name>A0A8B6G3D9_MYTGA</name>